<organism evidence="1 2">
    <name type="scientific">Crenobacter intestini</name>
    <dbReference type="NCBI Taxonomy" id="2563443"/>
    <lineage>
        <taxon>Bacteria</taxon>
        <taxon>Pseudomonadati</taxon>
        <taxon>Pseudomonadota</taxon>
        <taxon>Betaproteobacteria</taxon>
        <taxon>Neisseriales</taxon>
        <taxon>Neisseriaceae</taxon>
        <taxon>Crenobacter</taxon>
    </lineage>
</organism>
<reference evidence="1 2" key="1">
    <citation type="submission" date="2019-04" db="EMBL/GenBank/DDBJ databases">
        <title>Crenobacter sp. nov.</title>
        <authorList>
            <person name="Shi S."/>
        </authorList>
    </citation>
    <scope>NUCLEOTIDE SEQUENCE [LARGE SCALE GENOMIC DNA]</scope>
    <source>
        <strain evidence="1 2">GY 70310</strain>
    </source>
</reference>
<dbReference type="AlphaFoldDB" id="A0A4T0UP65"/>
<name>A0A4T0UP65_9NEIS</name>
<keyword evidence="2" id="KW-1185">Reference proteome</keyword>
<evidence type="ECO:0000313" key="1">
    <source>
        <dbReference type="EMBL" id="TIC80538.1"/>
    </source>
</evidence>
<accession>A0A4T0UP65</accession>
<dbReference type="OrthoDB" id="9873156at2"/>
<dbReference type="Proteomes" id="UP000308891">
    <property type="component" value="Unassembled WGS sequence"/>
</dbReference>
<evidence type="ECO:0000313" key="2">
    <source>
        <dbReference type="Proteomes" id="UP000308891"/>
    </source>
</evidence>
<dbReference type="RefSeq" id="WP_136554375.1">
    <property type="nucleotide sequence ID" value="NZ_STGJ01000013.1"/>
</dbReference>
<proteinExistence type="predicted"/>
<protein>
    <submittedName>
        <fullName evidence="1">Uncharacterized protein</fullName>
    </submittedName>
</protein>
<sequence length="217" mass="24856">MDMTELDATHFINSMNEMFEDSFIYYSSVSPSTTPESFSALLSEIGKRDALDPDELYIKSIEVAKIKNREMRLSELTLSIERGLIHGLLAFDYMSKKDFGNSFNHALHFRSLLTCVKTILLLDEEISDALKRKMSRAASAASMKSKDVYFKKKEAVYDFIRSEGVVWSTVEAAANFVDGKININVSEKKVSFKSLKTWIADMPDREKYIERKSRRSK</sequence>
<comment type="caution">
    <text evidence="1">The sequence shown here is derived from an EMBL/GenBank/DDBJ whole genome shotgun (WGS) entry which is preliminary data.</text>
</comment>
<gene>
    <name evidence="1" type="ORF">E5K04_11945</name>
</gene>
<dbReference type="EMBL" id="STGJ01000013">
    <property type="protein sequence ID" value="TIC80538.1"/>
    <property type="molecule type" value="Genomic_DNA"/>
</dbReference>